<name>A0ABQ2UHR5_9PSEU</name>
<dbReference type="PRINTS" id="PR00385">
    <property type="entry name" value="P450"/>
</dbReference>
<dbReference type="PRINTS" id="PR00359">
    <property type="entry name" value="BP450"/>
</dbReference>
<comment type="caution">
    <text evidence="3">The sequence shown here is derived from an EMBL/GenBank/DDBJ whole genome shotgun (WGS) entry which is preliminary data.</text>
</comment>
<dbReference type="Gene3D" id="1.10.630.10">
    <property type="entry name" value="Cytochrome P450"/>
    <property type="match status" value="1"/>
</dbReference>
<evidence type="ECO:0000256" key="2">
    <source>
        <dbReference type="RuleBase" id="RU000461"/>
    </source>
</evidence>
<keyword evidence="2" id="KW-0479">Metal-binding</keyword>
<keyword evidence="2" id="KW-0349">Heme</keyword>
<dbReference type="InterPro" id="IPR002397">
    <property type="entry name" value="Cyt_P450_B"/>
</dbReference>
<dbReference type="InterPro" id="IPR017972">
    <property type="entry name" value="Cyt_P450_CS"/>
</dbReference>
<keyword evidence="2" id="KW-0560">Oxidoreductase</keyword>
<organism evidence="3 4">
    <name type="scientific">Lentzea flava</name>
    <dbReference type="NCBI Taxonomy" id="103732"/>
    <lineage>
        <taxon>Bacteria</taxon>
        <taxon>Bacillati</taxon>
        <taxon>Actinomycetota</taxon>
        <taxon>Actinomycetes</taxon>
        <taxon>Pseudonocardiales</taxon>
        <taxon>Pseudonocardiaceae</taxon>
        <taxon>Lentzea</taxon>
    </lineage>
</organism>
<dbReference type="InterPro" id="IPR036396">
    <property type="entry name" value="Cyt_P450_sf"/>
</dbReference>
<evidence type="ECO:0000256" key="1">
    <source>
        <dbReference type="ARBA" id="ARBA00010617"/>
    </source>
</evidence>
<keyword evidence="2" id="KW-0503">Monooxygenase</keyword>
<dbReference type="Proteomes" id="UP000649573">
    <property type="component" value="Unassembled WGS sequence"/>
</dbReference>
<dbReference type="PROSITE" id="PS00086">
    <property type="entry name" value="CYTOCHROME_P450"/>
    <property type="match status" value="1"/>
</dbReference>
<dbReference type="PANTHER" id="PTHR46696">
    <property type="entry name" value="P450, PUTATIVE (EUROFUNG)-RELATED"/>
    <property type="match status" value="1"/>
</dbReference>
<dbReference type="PANTHER" id="PTHR46696:SF1">
    <property type="entry name" value="CYTOCHROME P450 YJIB-RELATED"/>
    <property type="match status" value="1"/>
</dbReference>
<evidence type="ECO:0000313" key="4">
    <source>
        <dbReference type="Proteomes" id="UP000649573"/>
    </source>
</evidence>
<accession>A0ABQ2UHR5</accession>
<evidence type="ECO:0000313" key="3">
    <source>
        <dbReference type="EMBL" id="GGU31671.1"/>
    </source>
</evidence>
<comment type="similarity">
    <text evidence="1 2">Belongs to the cytochrome P450 family.</text>
</comment>
<gene>
    <name evidence="3" type="ORF">GCM10010178_25000</name>
</gene>
<keyword evidence="2" id="KW-0408">Iron</keyword>
<keyword evidence="4" id="KW-1185">Reference proteome</keyword>
<dbReference type="RefSeq" id="WP_189253784.1">
    <property type="nucleotide sequence ID" value="NZ_BMRE01000007.1"/>
</dbReference>
<proteinExistence type="inferred from homology"/>
<sequence>MTSTDAAQLVPFMMRRPGAPFPPPEYEEFRTKPGLVKAALPSGETVWLVTRHEEVRAVLTDPRISSNPANEGFPRPSRTVGAPSADEVPGWFVSLDPPDHNRFRKALIPEFTVRRIRSLRPAVEEIVDRAIDQMLARGDSAELVEDFSLTVPSLVISSLLGVPKVDRDFFEEKTKVLVTLTSTDEQRDKASEHLLRYINRLITIKSKRPGDDLISRLLQGGLLTPQELSGVAMLLLIAGHETTANNISLGVVTLLQQKQWIGDERTIEELLRYHSVADLVALRVAVEDVEIGGQLVRKGEGIVPLVAGANHDPEMFERPHEFDPSRPATGHVAFGYGVHQCLGQNLVRLEMEVAYRGLFGRIPTLEVAVPLEELQFKYDGVLFGLHALPVRW</sequence>
<dbReference type="SUPFAM" id="SSF48264">
    <property type="entry name" value="Cytochrome P450"/>
    <property type="match status" value="1"/>
</dbReference>
<dbReference type="Pfam" id="PF00067">
    <property type="entry name" value="p450"/>
    <property type="match status" value="1"/>
</dbReference>
<reference evidence="4" key="1">
    <citation type="journal article" date="2019" name="Int. J. Syst. Evol. Microbiol.">
        <title>The Global Catalogue of Microorganisms (GCM) 10K type strain sequencing project: providing services to taxonomists for standard genome sequencing and annotation.</title>
        <authorList>
            <consortium name="The Broad Institute Genomics Platform"/>
            <consortium name="The Broad Institute Genome Sequencing Center for Infectious Disease"/>
            <person name="Wu L."/>
            <person name="Ma J."/>
        </authorList>
    </citation>
    <scope>NUCLEOTIDE SEQUENCE [LARGE SCALE GENOMIC DNA]</scope>
    <source>
        <strain evidence="4">JCM 3296</strain>
    </source>
</reference>
<dbReference type="CDD" id="cd11030">
    <property type="entry name" value="CYP105-like"/>
    <property type="match status" value="1"/>
</dbReference>
<dbReference type="EMBL" id="BMRE01000007">
    <property type="protein sequence ID" value="GGU31671.1"/>
    <property type="molecule type" value="Genomic_DNA"/>
</dbReference>
<protein>
    <submittedName>
        <fullName evidence="3">Cytochrome P450</fullName>
    </submittedName>
</protein>
<dbReference type="InterPro" id="IPR001128">
    <property type="entry name" value="Cyt_P450"/>
</dbReference>